<dbReference type="CDD" id="cd04179">
    <property type="entry name" value="DPM_DPG-synthase_like"/>
    <property type="match status" value="1"/>
</dbReference>
<feature type="compositionally biased region" description="Basic and acidic residues" evidence="2">
    <location>
        <begin position="1"/>
        <end position="10"/>
    </location>
</feature>
<protein>
    <submittedName>
        <fullName evidence="5">Glycosyl transferase family 2</fullName>
    </submittedName>
</protein>
<dbReference type="Proteomes" id="UP000194761">
    <property type="component" value="Unassembled WGS sequence"/>
</dbReference>
<dbReference type="EMBL" id="NGFP01000164">
    <property type="protein sequence ID" value="OUC92699.1"/>
    <property type="molecule type" value="Genomic_DNA"/>
</dbReference>
<sequence length="330" mass="36978">MAVRPRRSETGSRPGRVSSPDVSTPETSESGPAVDATPYVTIVLPCYNEQNHVIDEVERICEAMDRSGYTYELVAVDDFSTDQTLARLQEAAPRFPNMRIRAFHRNGGSGTVRRIGSQEARGEIVVWTDADMTYPNERIPELVDILHKDPTIDQVVGARTTEEGSHKFLRVPAKWFIRKVAERLAGQKIPDLNSGLRAFRKSVAKPYLRLLPPGFSCVTTITLSFLSNQHDVYYLPIGYSKRAGKSKFSFVSDAYRYILQVLRMVMYFNPLKVLMPPALWLIGIGLVKGVVDMVRYGFYLTSNTIVIFISGLLIGSLALLADLIVRSRSE</sequence>
<feature type="transmembrane region" description="Helical" evidence="3">
    <location>
        <begin position="305"/>
        <end position="325"/>
    </location>
</feature>
<accession>A0A243RD92</accession>
<evidence type="ECO:0000256" key="1">
    <source>
        <dbReference type="ARBA" id="ARBA00006739"/>
    </source>
</evidence>
<evidence type="ECO:0000313" key="6">
    <source>
        <dbReference type="Proteomes" id="UP000194761"/>
    </source>
</evidence>
<dbReference type="PANTHER" id="PTHR48090">
    <property type="entry name" value="UNDECAPRENYL-PHOSPHATE 4-DEOXY-4-FORMAMIDO-L-ARABINOSE TRANSFERASE-RELATED"/>
    <property type="match status" value="1"/>
</dbReference>
<gene>
    <name evidence="5" type="ORF">CA984_29055</name>
</gene>
<feature type="compositionally biased region" description="Polar residues" evidence="2">
    <location>
        <begin position="20"/>
        <end position="30"/>
    </location>
</feature>
<dbReference type="SUPFAM" id="SSF53448">
    <property type="entry name" value="Nucleotide-diphospho-sugar transferases"/>
    <property type="match status" value="1"/>
</dbReference>
<reference evidence="5 6" key="1">
    <citation type="submission" date="2017-05" db="EMBL/GenBank/DDBJ databases">
        <title>Biotechnological potential of actinobacteria isolated from South African environments.</title>
        <authorList>
            <person name="Le Roes-Hill M."/>
            <person name="Prins A."/>
            <person name="Durrell K.A."/>
        </authorList>
    </citation>
    <scope>NUCLEOTIDE SEQUENCE [LARGE SCALE GENOMIC DNA]</scope>
    <source>
        <strain evidence="5">M26</strain>
    </source>
</reference>
<dbReference type="AlphaFoldDB" id="A0A243RD92"/>
<dbReference type="Pfam" id="PF00535">
    <property type="entry name" value="Glycos_transf_2"/>
    <property type="match status" value="1"/>
</dbReference>
<proteinExistence type="inferred from homology"/>
<dbReference type="Gene3D" id="3.90.550.10">
    <property type="entry name" value="Spore Coat Polysaccharide Biosynthesis Protein SpsA, Chain A"/>
    <property type="match status" value="1"/>
</dbReference>
<evidence type="ECO:0000256" key="3">
    <source>
        <dbReference type="SAM" id="Phobius"/>
    </source>
</evidence>
<keyword evidence="3" id="KW-0472">Membrane</keyword>
<evidence type="ECO:0000256" key="2">
    <source>
        <dbReference type="SAM" id="MobiDB-lite"/>
    </source>
</evidence>
<dbReference type="InterPro" id="IPR001173">
    <property type="entry name" value="Glyco_trans_2-like"/>
</dbReference>
<keyword evidence="3" id="KW-1133">Transmembrane helix</keyword>
<name>A0A243RD92_9ACTN</name>
<keyword evidence="3" id="KW-0812">Transmembrane</keyword>
<keyword evidence="6" id="KW-1185">Reference proteome</keyword>
<dbReference type="PANTHER" id="PTHR48090:SF7">
    <property type="entry name" value="RFBJ PROTEIN"/>
    <property type="match status" value="1"/>
</dbReference>
<evidence type="ECO:0000259" key="4">
    <source>
        <dbReference type="Pfam" id="PF00535"/>
    </source>
</evidence>
<keyword evidence="5" id="KW-0808">Transferase</keyword>
<comment type="similarity">
    <text evidence="1">Belongs to the glycosyltransferase 2 family.</text>
</comment>
<evidence type="ECO:0000313" key="5">
    <source>
        <dbReference type="EMBL" id="OUC92699.1"/>
    </source>
</evidence>
<dbReference type="GO" id="GO:0016740">
    <property type="term" value="F:transferase activity"/>
    <property type="evidence" value="ECO:0007669"/>
    <property type="project" value="UniProtKB-KW"/>
</dbReference>
<feature type="domain" description="Glycosyltransferase 2-like" evidence="4">
    <location>
        <begin position="41"/>
        <end position="205"/>
    </location>
</feature>
<comment type="caution">
    <text evidence="5">The sequence shown here is derived from an EMBL/GenBank/DDBJ whole genome shotgun (WGS) entry which is preliminary data.</text>
</comment>
<dbReference type="InterPro" id="IPR050256">
    <property type="entry name" value="Glycosyltransferase_2"/>
</dbReference>
<dbReference type="InterPro" id="IPR029044">
    <property type="entry name" value="Nucleotide-diphossugar_trans"/>
</dbReference>
<organism evidence="5 6">
    <name type="scientific">Streptosporangium minutum</name>
    <dbReference type="NCBI Taxonomy" id="569862"/>
    <lineage>
        <taxon>Bacteria</taxon>
        <taxon>Bacillati</taxon>
        <taxon>Actinomycetota</taxon>
        <taxon>Actinomycetes</taxon>
        <taxon>Streptosporangiales</taxon>
        <taxon>Streptosporangiaceae</taxon>
        <taxon>Streptosporangium</taxon>
    </lineage>
</organism>
<feature type="region of interest" description="Disordered" evidence="2">
    <location>
        <begin position="1"/>
        <end position="34"/>
    </location>
</feature>